<dbReference type="Gene3D" id="3.40.50.150">
    <property type="entry name" value="Vaccinia Virus protein VP39"/>
    <property type="match status" value="1"/>
</dbReference>
<dbReference type="CDD" id="cd02440">
    <property type="entry name" value="AdoMet_MTases"/>
    <property type="match status" value="1"/>
</dbReference>
<keyword evidence="3" id="KW-0808">Transferase</keyword>
<dbReference type="PANTHER" id="PTHR32183:SF6">
    <property type="entry name" value="CYSTEINE SULFINATE DESULFINASE_CYSTEINE DESULFURASE AND RELATED ENZYMES"/>
    <property type="match status" value="1"/>
</dbReference>
<proteinExistence type="predicted"/>
<accession>A0ABN6PW85</accession>
<gene>
    <name evidence="5" type="ORF">CATMQ487_48270</name>
</gene>
<evidence type="ECO:0000256" key="1">
    <source>
        <dbReference type="ARBA" id="ARBA00022553"/>
    </source>
</evidence>
<name>A0ABN6PW85_9BURK</name>
<evidence type="ECO:0000313" key="6">
    <source>
        <dbReference type="Proteomes" id="UP001057498"/>
    </source>
</evidence>
<organism evidence="5 6">
    <name type="scientific">Sphaerotilus microaerophilus</name>
    <dbReference type="NCBI Taxonomy" id="2914710"/>
    <lineage>
        <taxon>Bacteria</taxon>
        <taxon>Pseudomonadati</taxon>
        <taxon>Pseudomonadota</taxon>
        <taxon>Betaproteobacteria</taxon>
        <taxon>Burkholderiales</taxon>
        <taxon>Sphaerotilaceae</taxon>
        <taxon>Sphaerotilus</taxon>
    </lineage>
</organism>
<protein>
    <submittedName>
        <fullName evidence="5">SAM-dependent methyltransferase</fullName>
    </submittedName>
</protein>
<dbReference type="InterPro" id="IPR008854">
    <property type="entry name" value="TPMT"/>
</dbReference>
<keyword evidence="6" id="KW-1185">Reference proteome</keyword>
<dbReference type="GO" id="GO:0032259">
    <property type="term" value="P:methylation"/>
    <property type="evidence" value="ECO:0007669"/>
    <property type="project" value="UniProtKB-KW"/>
</dbReference>
<dbReference type="InterPro" id="IPR029063">
    <property type="entry name" value="SAM-dependent_MTases_sf"/>
</dbReference>
<dbReference type="PROSITE" id="PS51585">
    <property type="entry name" value="SAM_MT_TPMT"/>
    <property type="match status" value="1"/>
</dbReference>
<evidence type="ECO:0000256" key="2">
    <source>
        <dbReference type="ARBA" id="ARBA00022603"/>
    </source>
</evidence>
<keyword evidence="1" id="KW-0597">Phosphoprotein</keyword>
<keyword evidence="2 5" id="KW-0489">Methyltransferase</keyword>
<evidence type="ECO:0000256" key="4">
    <source>
        <dbReference type="ARBA" id="ARBA00022691"/>
    </source>
</evidence>
<evidence type="ECO:0000313" key="5">
    <source>
        <dbReference type="EMBL" id="BDI07857.1"/>
    </source>
</evidence>
<dbReference type="Proteomes" id="UP001057498">
    <property type="component" value="Chromosome"/>
</dbReference>
<sequence>MAGPSVDFWQQRFEAQDLPWDRGAASPQLAAWLADGTLASGQRIAVPGCGSGHEVLALRQAGCAPVYAIDYAPAAVALARTNLAQAGFNPPDDELLQADVLQWQPAEPLDGVYEQTCWCALHPDHWAAYAAQLHRWLRPGGRLALLGMQILRPGAAQGRIEGPPYHLDIGMLRALLPADRWIWPAPPYPAVPHPRGWTELAIVLTRR</sequence>
<dbReference type="SUPFAM" id="SSF53335">
    <property type="entry name" value="S-adenosyl-L-methionine-dependent methyltransferases"/>
    <property type="match status" value="1"/>
</dbReference>
<evidence type="ECO:0000256" key="3">
    <source>
        <dbReference type="ARBA" id="ARBA00022679"/>
    </source>
</evidence>
<dbReference type="Pfam" id="PF05724">
    <property type="entry name" value="TPMT"/>
    <property type="match status" value="1"/>
</dbReference>
<reference evidence="5" key="1">
    <citation type="submission" date="2022-04" db="EMBL/GenBank/DDBJ databases">
        <title>Whole genome sequence of Sphaerotilus sp. FB-5.</title>
        <authorList>
            <person name="Takeda M."/>
            <person name="Narihara S."/>
            <person name="Akimoto M."/>
            <person name="Akimoto R."/>
            <person name="Nishiyashiki S."/>
            <person name="Murakami T."/>
        </authorList>
    </citation>
    <scope>NUCLEOTIDE SEQUENCE</scope>
    <source>
        <strain evidence="5">FB-5</strain>
    </source>
</reference>
<dbReference type="GO" id="GO:0008168">
    <property type="term" value="F:methyltransferase activity"/>
    <property type="evidence" value="ECO:0007669"/>
    <property type="project" value="UniProtKB-KW"/>
</dbReference>
<dbReference type="EMBL" id="AP025730">
    <property type="protein sequence ID" value="BDI07857.1"/>
    <property type="molecule type" value="Genomic_DNA"/>
</dbReference>
<keyword evidence="4" id="KW-0949">S-adenosyl-L-methionine</keyword>
<dbReference type="RefSeq" id="WP_251971016.1">
    <property type="nucleotide sequence ID" value="NZ_AP025730.1"/>
</dbReference>
<dbReference type="PANTHER" id="PTHR32183">
    <property type="match status" value="1"/>
</dbReference>